<feature type="transmembrane region" description="Helical" evidence="1">
    <location>
        <begin position="20"/>
        <end position="40"/>
    </location>
</feature>
<gene>
    <name evidence="2" type="ORF">ACBT_0586</name>
</gene>
<evidence type="ECO:0000313" key="3">
    <source>
        <dbReference type="Proteomes" id="UP000509513"/>
    </source>
</evidence>
<name>A0A7L5JN21_9BACT</name>
<keyword evidence="1" id="KW-0472">Membrane</keyword>
<reference evidence="2 3" key="1">
    <citation type="submission" date="2020-05" db="EMBL/GenBank/DDBJ databases">
        <title>Complete genome sequencing of Campylobacter and Arcobacter type strains.</title>
        <authorList>
            <person name="Miller W.G."/>
            <person name="Yee E."/>
        </authorList>
    </citation>
    <scope>NUCLEOTIDE SEQUENCE [LARGE SCALE GENOMIC DNA]</scope>
    <source>
        <strain evidence="2 3">LMG 21996</strain>
    </source>
</reference>
<keyword evidence="1" id="KW-1133">Transmembrane helix</keyword>
<accession>A0A7L5JN21</accession>
<protein>
    <submittedName>
        <fullName evidence="2">Putative membrane protein</fullName>
    </submittedName>
</protein>
<dbReference type="AlphaFoldDB" id="A0A7L5JN21"/>
<organism evidence="2 3">
    <name type="scientific">Aliarcobacter cibarius</name>
    <dbReference type="NCBI Taxonomy" id="255507"/>
    <lineage>
        <taxon>Bacteria</taxon>
        <taxon>Pseudomonadati</taxon>
        <taxon>Campylobacterota</taxon>
        <taxon>Epsilonproteobacteria</taxon>
        <taxon>Campylobacterales</taxon>
        <taxon>Arcobacteraceae</taxon>
        <taxon>Aliarcobacter</taxon>
    </lineage>
</organism>
<sequence length="182" mass="21363">MIENIEKFFQAIHLAPRHLFGICVLGLFLLFSSSNVLSIFGIETIVNDHRAFIGLLTLFSFVFFIIQLIPAISKKYRLHQYKKQLLNELYSLSKEEKVLLLYCLYNNQKTISLPITHSVANRLKSKGILKMSHGTGNSLAWSYNIQNDIWNKLQMYELILLDDLTEQEMQRIRHEIFSKYYN</sequence>
<dbReference type="EMBL" id="CP054051">
    <property type="protein sequence ID" value="QKJ26540.1"/>
    <property type="molecule type" value="Genomic_DNA"/>
</dbReference>
<dbReference type="InterPro" id="IPR025982">
    <property type="entry name" value="SieB"/>
</dbReference>
<dbReference type="KEGG" id="acib:ACBT_0586"/>
<evidence type="ECO:0000256" key="1">
    <source>
        <dbReference type="SAM" id="Phobius"/>
    </source>
</evidence>
<keyword evidence="1" id="KW-0812">Transmembrane</keyword>
<feature type="transmembrane region" description="Helical" evidence="1">
    <location>
        <begin position="52"/>
        <end position="73"/>
    </location>
</feature>
<evidence type="ECO:0000313" key="2">
    <source>
        <dbReference type="EMBL" id="QKJ26540.1"/>
    </source>
</evidence>
<dbReference type="Pfam" id="PF14163">
    <property type="entry name" value="SieB"/>
    <property type="match status" value="1"/>
</dbReference>
<proteinExistence type="predicted"/>
<dbReference type="Proteomes" id="UP000509513">
    <property type="component" value="Chromosome"/>
</dbReference>
<dbReference type="RefSeq" id="WP_024775556.1">
    <property type="nucleotide sequence ID" value="NZ_CP054051.1"/>
</dbReference>